<organism evidence="1 2">
    <name type="scientific">Pyricularia grisea</name>
    <name type="common">Crabgrass-specific blast fungus</name>
    <name type="synonym">Magnaporthe grisea</name>
    <dbReference type="NCBI Taxonomy" id="148305"/>
    <lineage>
        <taxon>Eukaryota</taxon>
        <taxon>Fungi</taxon>
        <taxon>Dikarya</taxon>
        <taxon>Ascomycota</taxon>
        <taxon>Pezizomycotina</taxon>
        <taxon>Sordariomycetes</taxon>
        <taxon>Sordariomycetidae</taxon>
        <taxon>Magnaporthales</taxon>
        <taxon>Pyriculariaceae</taxon>
        <taxon>Pyricularia</taxon>
    </lineage>
</organism>
<accession>A0A6P8B6R7</accession>
<dbReference type="AlphaFoldDB" id="A0A6P8B6R7"/>
<reference evidence="2" key="3">
    <citation type="submission" date="2025-08" db="UniProtKB">
        <authorList>
            <consortium name="RefSeq"/>
        </authorList>
    </citation>
    <scope>IDENTIFICATION</scope>
    <source>
        <strain evidence="2">NI907</strain>
    </source>
</reference>
<evidence type="ECO:0000313" key="1">
    <source>
        <dbReference type="Proteomes" id="UP000515153"/>
    </source>
</evidence>
<sequence length="130" mass="14211">MSLKKIYGWNRRPLVLQFLHEPGVANKTSRGCLLLRRFTHPPVRYRHLSLAVSRIERLSARSGKGAKKRLLAANSQFSRGGGGGHGFHLRSTACSISGPTLKACSGIQFQAHDPGDISKARKASVSLKHV</sequence>
<dbReference type="Proteomes" id="UP000515153">
    <property type="component" value="Chromosome I"/>
</dbReference>
<dbReference type="GeneID" id="41960955"/>
<reference evidence="1 2" key="1">
    <citation type="journal article" date="2019" name="Mol. Biol. Evol.">
        <title>Blast fungal genomes show frequent chromosomal changes, gene gains and losses, and effector gene turnover.</title>
        <authorList>
            <person name="Gomez Luciano L.B."/>
            <person name="Jason Tsai I."/>
            <person name="Chuma I."/>
            <person name="Tosa Y."/>
            <person name="Chen Y.H."/>
            <person name="Li J.Y."/>
            <person name="Li M.Y."/>
            <person name="Jade Lu M.Y."/>
            <person name="Nakayashiki H."/>
            <person name="Li W.H."/>
        </authorList>
    </citation>
    <scope>NUCLEOTIDE SEQUENCE [LARGE SCALE GENOMIC DNA]</scope>
    <source>
        <strain evidence="1 2">NI907</strain>
    </source>
</reference>
<proteinExistence type="predicted"/>
<dbReference type="KEGG" id="pgri:PgNI_06017"/>
<evidence type="ECO:0000313" key="2">
    <source>
        <dbReference type="RefSeq" id="XP_030982848.1"/>
    </source>
</evidence>
<keyword evidence="1" id="KW-1185">Reference proteome</keyword>
<reference evidence="2" key="2">
    <citation type="submission" date="2019-10" db="EMBL/GenBank/DDBJ databases">
        <authorList>
            <consortium name="NCBI Genome Project"/>
        </authorList>
    </citation>
    <scope>NUCLEOTIDE SEQUENCE</scope>
    <source>
        <strain evidence="2">NI907</strain>
    </source>
</reference>
<dbReference type="RefSeq" id="XP_030982848.1">
    <property type="nucleotide sequence ID" value="XM_031126046.1"/>
</dbReference>
<name>A0A6P8B6R7_PYRGI</name>
<protein>
    <submittedName>
        <fullName evidence="2">Uncharacterized protein</fullName>
    </submittedName>
</protein>
<gene>
    <name evidence="2" type="ORF">PgNI_06017</name>
</gene>